<dbReference type="PANTHER" id="PTHR37783:SF1">
    <property type="entry name" value="MEMBRANE PROTEIN, PUTATIVE (AFU_ORTHOLOGUE AFUA_1G04315)-RELATED"/>
    <property type="match status" value="1"/>
</dbReference>
<keyword evidence="3" id="KW-1185">Reference proteome</keyword>
<gene>
    <name evidence="2" type="ORF">HGRIS_010874</name>
</gene>
<evidence type="ECO:0000313" key="2">
    <source>
        <dbReference type="EMBL" id="KAL0948281.1"/>
    </source>
</evidence>
<evidence type="ECO:0000256" key="1">
    <source>
        <dbReference type="SAM" id="Phobius"/>
    </source>
</evidence>
<evidence type="ECO:0000313" key="3">
    <source>
        <dbReference type="Proteomes" id="UP001556367"/>
    </source>
</evidence>
<dbReference type="Proteomes" id="UP001556367">
    <property type="component" value="Unassembled WGS sequence"/>
</dbReference>
<dbReference type="EMBL" id="JASNQZ010000014">
    <property type="protein sequence ID" value="KAL0948281.1"/>
    <property type="molecule type" value="Genomic_DNA"/>
</dbReference>
<dbReference type="InterPro" id="IPR028110">
    <property type="entry name" value="TMEM254"/>
</dbReference>
<protein>
    <submittedName>
        <fullName evidence="2">Uncharacterized protein</fullName>
    </submittedName>
</protein>
<proteinExistence type="predicted"/>
<feature type="transmembrane region" description="Helical" evidence="1">
    <location>
        <begin position="131"/>
        <end position="150"/>
    </location>
</feature>
<keyword evidence="1" id="KW-1133">Transmembrane helix</keyword>
<feature type="transmembrane region" description="Helical" evidence="1">
    <location>
        <begin position="60"/>
        <end position="79"/>
    </location>
</feature>
<keyword evidence="1" id="KW-0472">Membrane</keyword>
<keyword evidence="1" id="KW-0812">Transmembrane</keyword>
<organism evidence="2 3">
    <name type="scientific">Hohenbuehelia grisea</name>
    <dbReference type="NCBI Taxonomy" id="104357"/>
    <lineage>
        <taxon>Eukaryota</taxon>
        <taxon>Fungi</taxon>
        <taxon>Dikarya</taxon>
        <taxon>Basidiomycota</taxon>
        <taxon>Agaricomycotina</taxon>
        <taxon>Agaricomycetes</taxon>
        <taxon>Agaricomycetidae</taxon>
        <taxon>Agaricales</taxon>
        <taxon>Pleurotineae</taxon>
        <taxon>Pleurotaceae</taxon>
        <taxon>Hohenbuehelia</taxon>
    </lineage>
</organism>
<comment type="caution">
    <text evidence="2">The sequence shown here is derived from an EMBL/GenBank/DDBJ whole genome shotgun (WGS) entry which is preliminary data.</text>
</comment>
<reference evidence="3" key="1">
    <citation type="submission" date="2024-06" db="EMBL/GenBank/DDBJ databases">
        <title>Multi-omics analyses provide insights into the biosynthesis of the anticancer antibiotic pleurotin in Hohenbuehelia grisea.</title>
        <authorList>
            <person name="Weaver J.A."/>
            <person name="Alberti F."/>
        </authorList>
    </citation>
    <scope>NUCLEOTIDE SEQUENCE [LARGE SCALE GENOMIC DNA]</scope>
    <source>
        <strain evidence="3">T-177</strain>
    </source>
</reference>
<dbReference type="Pfam" id="PF14934">
    <property type="entry name" value="TMEM254"/>
    <property type="match status" value="1"/>
</dbReference>
<name>A0ABR3IYK0_9AGAR</name>
<sequence>MTLTCAMKSGGQNVVTIPLDPPLSGYGEVKLRLLEMKAEAQEGLGMIQAPQLKAFHLPSAVLKTLFPILALIYCTLYSPEKSSPLFVPARFILPLVGGDYTVKLAWITVVLLHGLESFYTYSLCKKHKTGFFVGAAYVIATLLFGFPVWTDMRKRIQTMRIDSVMKVE</sequence>
<accession>A0ABR3IYK0</accession>
<dbReference type="PANTHER" id="PTHR37783">
    <property type="entry name" value="MEMBRANE PROTEIN, PUTATIVE (AFU_ORTHOLOGUE AFUA_1G04315)-RELATED"/>
    <property type="match status" value="1"/>
</dbReference>